<evidence type="ECO:0000313" key="1">
    <source>
        <dbReference type="EMBL" id="MBB4907251.1"/>
    </source>
</evidence>
<sequence>MEATPAGLRPIPLYFPYIFVRRADWLRACALYWPRLAILRPEGFLPGDYREGPVGRALRDELGFFVDVDPAPHVPGASAELLSLINGHEDALRARYGGPFDGNSFVMDSQMSGDLRTALLESGLAGDPGDVAGPSWLDLHPRVTSAYTSLLMHRVADANELSLVTDQVAAHAAVTNAADLVLDLLDDGHPAVRTTGDVASAYSVTAIETVVPADLAQVPVDKIIKARRELAVQFDAFRAHLGTLSREFTEIAAIDNGEVMRARVEMLVHDQLDQAVKDLRRELRTLGLQPAQALLSLKTLTPPALVAAASGIAGLPSVIAGAGTAAAYFVGTAHAARREARVRKRSPAGYLLGSTGR</sequence>
<reference evidence="1 2" key="1">
    <citation type="submission" date="2020-08" db="EMBL/GenBank/DDBJ databases">
        <title>Genomic Encyclopedia of Type Strains, Phase III (KMG-III): the genomes of soil and plant-associated and newly described type strains.</title>
        <authorList>
            <person name="Whitman W."/>
        </authorList>
    </citation>
    <scope>NUCLEOTIDE SEQUENCE [LARGE SCALE GENOMIC DNA]</scope>
    <source>
        <strain evidence="1 2">CECT 8960</strain>
    </source>
</reference>
<name>A0A7W7Q557_9PSEU</name>
<dbReference type="InterPro" id="IPR046203">
    <property type="entry name" value="DUF6236"/>
</dbReference>
<organism evidence="1 2">
    <name type="scientific">Actinophytocola algeriensis</name>
    <dbReference type="NCBI Taxonomy" id="1768010"/>
    <lineage>
        <taxon>Bacteria</taxon>
        <taxon>Bacillati</taxon>
        <taxon>Actinomycetota</taxon>
        <taxon>Actinomycetes</taxon>
        <taxon>Pseudonocardiales</taxon>
        <taxon>Pseudonocardiaceae</taxon>
    </lineage>
</organism>
<proteinExistence type="predicted"/>
<dbReference type="Proteomes" id="UP000520767">
    <property type="component" value="Unassembled WGS sequence"/>
</dbReference>
<gene>
    <name evidence="1" type="ORF">FHR82_003471</name>
</gene>
<dbReference type="Pfam" id="PF19749">
    <property type="entry name" value="DUF6236"/>
    <property type="match status" value="1"/>
</dbReference>
<evidence type="ECO:0000313" key="2">
    <source>
        <dbReference type="Proteomes" id="UP000520767"/>
    </source>
</evidence>
<dbReference type="EMBL" id="JACHJQ010000003">
    <property type="protein sequence ID" value="MBB4907251.1"/>
    <property type="molecule type" value="Genomic_DNA"/>
</dbReference>
<dbReference type="AlphaFoldDB" id="A0A7W7Q557"/>
<keyword evidence="2" id="KW-1185">Reference proteome</keyword>
<dbReference type="RefSeq" id="WP_184811351.1">
    <property type="nucleotide sequence ID" value="NZ_JACHJQ010000003.1"/>
</dbReference>
<comment type="caution">
    <text evidence="1">The sequence shown here is derived from an EMBL/GenBank/DDBJ whole genome shotgun (WGS) entry which is preliminary data.</text>
</comment>
<protein>
    <submittedName>
        <fullName evidence="1">Uncharacterized protein</fullName>
    </submittedName>
</protein>
<accession>A0A7W7Q557</accession>